<dbReference type="PROSITE" id="PS00211">
    <property type="entry name" value="ABC_TRANSPORTER_1"/>
    <property type="match status" value="1"/>
</dbReference>
<dbReference type="GO" id="GO:0016887">
    <property type="term" value="F:ATP hydrolysis activity"/>
    <property type="evidence" value="ECO:0007669"/>
    <property type="project" value="InterPro"/>
</dbReference>
<evidence type="ECO:0000256" key="1">
    <source>
        <dbReference type="ARBA" id="ARBA00002579"/>
    </source>
</evidence>
<protein>
    <recommendedName>
        <fullName evidence="3">Cell division ATP-binding protein FtsE</fullName>
    </recommendedName>
</protein>
<dbReference type="AlphaFoldDB" id="A0A9D2IC82"/>
<dbReference type="Proteomes" id="UP000824259">
    <property type="component" value="Unassembled WGS sequence"/>
</dbReference>
<name>A0A9D2IC82_9BACT</name>
<keyword evidence="4" id="KW-0547">Nucleotide-binding</keyword>
<dbReference type="PANTHER" id="PTHR24220">
    <property type="entry name" value="IMPORT ATP-BINDING PROTEIN"/>
    <property type="match status" value="1"/>
</dbReference>
<dbReference type="InterPro" id="IPR003439">
    <property type="entry name" value="ABC_transporter-like_ATP-bd"/>
</dbReference>
<dbReference type="SUPFAM" id="SSF52540">
    <property type="entry name" value="P-loop containing nucleoside triphosphate hydrolases"/>
    <property type="match status" value="1"/>
</dbReference>
<dbReference type="GO" id="GO:0005886">
    <property type="term" value="C:plasma membrane"/>
    <property type="evidence" value="ECO:0007669"/>
    <property type="project" value="TreeGrafter"/>
</dbReference>
<comment type="function">
    <text evidence="1">Part of the ABC transporter FtsEX involved in cellular division. Important for assembly or stability of the septal ring.</text>
</comment>
<evidence type="ECO:0000256" key="4">
    <source>
        <dbReference type="ARBA" id="ARBA00022741"/>
    </source>
</evidence>
<dbReference type="InterPro" id="IPR003593">
    <property type="entry name" value="AAA+_ATPase"/>
</dbReference>
<gene>
    <name evidence="7" type="ORF">H9779_03165</name>
</gene>
<evidence type="ECO:0000259" key="6">
    <source>
        <dbReference type="PROSITE" id="PS50893"/>
    </source>
</evidence>
<dbReference type="Gene3D" id="3.40.50.300">
    <property type="entry name" value="P-loop containing nucleotide triphosphate hydrolases"/>
    <property type="match status" value="1"/>
</dbReference>
<evidence type="ECO:0000313" key="7">
    <source>
        <dbReference type="EMBL" id="HJA98585.1"/>
    </source>
</evidence>
<keyword evidence="5 7" id="KW-0067">ATP-binding</keyword>
<dbReference type="InterPro" id="IPR017871">
    <property type="entry name" value="ABC_transporter-like_CS"/>
</dbReference>
<dbReference type="GO" id="GO:0022857">
    <property type="term" value="F:transmembrane transporter activity"/>
    <property type="evidence" value="ECO:0007669"/>
    <property type="project" value="TreeGrafter"/>
</dbReference>
<organism evidence="7 8">
    <name type="scientific">Candidatus Alistipes avicola</name>
    <dbReference type="NCBI Taxonomy" id="2838432"/>
    <lineage>
        <taxon>Bacteria</taxon>
        <taxon>Pseudomonadati</taxon>
        <taxon>Bacteroidota</taxon>
        <taxon>Bacteroidia</taxon>
        <taxon>Bacteroidales</taxon>
        <taxon>Rikenellaceae</taxon>
        <taxon>Alistipes</taxon>
    </lineage>
</organism>
<evidence type="ECO:0000256" key="2">
    <source>
        <dbReference type="ARBA" id="ARBA00005417"/>
    </source>
</evidence>
<proteinExistence type="inferred from homology"/>
<evidence type="ECO:0000313" key="8">
    <source>
        <dbReference type="Proteomes" id="UP000824259"/>
    </source>
</evidence>
<feature type="domain" description="ABC transporter" evidence="6">
    <location>
        <begin position="7"/>
        <end position="247"/>
    </location>
</feature>
<dbReference type="SMART" id="SM00382">
    <property type="entry name" value="AAA"/>
    <property type="match status" value="1"/>
</dbReference>
<dbReference type="PROSITE" id="PS50893">
    <property type="entry name" value="ABC_TRANSPORTER_2"/>
    <property type="match status" value="1"/>
</dbReference>
<reference evidence="7" key="2">
    <citation type="submission" date="2021-04" db="EMBL/GenBank/DDBJ databases">
        <authorList>
            <person name="Gilroy R."/>
        </authorList>
    </citation>
    <scope>NUCLEOTIDE SEQUENCE</scope>
    <source>
        <strain evidence="7">CHK169-11906</strain>
    </source>
</reference>
<dbReference type="InterPro" id="IPR015854">
    <property type="entry name" value="ABC_transpr_LolD-like"/>
</dbReference>
<evidence type="ECO:0000256" key="5">
    <source>
        <dbReference type="ARBA" id="ARBA00022840"/>
    </source>
</evidence>
<dbReference type="PANTHER" id="PTHR24220:SF470">
    <property type="entry name" value="CELL DIVISION ATP-BINDING PROTEIN FTSE"/>
    <property type="match status" value="1"/>
</dbReference>
<comment type="caution">
    <text evidence="7">The sequence shown here is derived from an EMBL/GenBank/DDBJ whole genome shotgun (WGS) entry which is preliminary data.</text>
</comment>
<accession>A0A9D2IC82</accession>
<evidence type="ECO:0000256" key="3">
    <source>
        <dbReference type="ARBA" id="ARBA00020019"/>
    </source>
</evidence>
<dbReference type="FunFam" id="3.40.50.300:FF:000056">
    <property type="entry name" value="Cell division ATP-binding protein FtsE"/>
    <property type="match status" value="1"/>
</dbReference>
<dbReference type="EMBL" id="DWYR01000009">
    <property type="protein sequence ID" value="HJA98585.1"/>
    <property type="molecule type" value="Genomic_DNA"/>
</dbReference>
<reference evidence="7" key="1">
    <citation type="journal article" date="2021" name="PeerJ">
        <title>Extensive microbial diversity within the chicken gut microbiome revealed by metagenomics and culture.</title>
        <authorList>
            <person name="Gilroy R."/>
            <person name="Ravi A."/>
            <person name="Getino M."/>
            <person name="Pursley I."/>
            <person name="Horton D.L."/>
            <person name="Alikhan N.F."/>
            <person name="Baker D."/>
            <person name="Gharbi K."/>
            <person name="Hall N."/>
            <person name="Watson M."/>
            <person name="Adriaenssens E.M."/>
            <person name="Foster-Nyarko E."/>
            <person name="Jarju S."/>
            <person name="Secka A."/>
            <person name="Antonio M."/>
            <person name="Oren A."/>
            <person name="Chaudhuri R.R."/>
            <person name="La Ragione R."/>
            <person name="Hildebrand F."/>
            <person name="Pallen M.J."/>
        </authorList>
    </citation>
    <scope>NUCLEOTIDE SEQUENCE</scope>
    <source>
        <strain evidence="7">CHK169-11906</strain>
    </source>
</reference>
<sequence>MSEQNVIRLRGVAIYHTDDPFGSCSEKKLLKQGELILSDVNFDINAGEFVYLIGRVGSGKSSLLKTLYAELQLIEGEGSVAGFDLRKMRRRDVSRLRRRIGIVFQDYQLLTDRNVFMNLYYVMKATGWTNESEIRKRIDEVLRVVSLETKGYKMPFELSGGEQQRLVIARALLNRPKLLLADEPTGNLDPVTADGIIRLFQEIARQGTAVVMSTHNTALIEEYPSRTILFSHGKIQEVDVAGMFEKI</sequence>
<dbReference type="Pfam" id="PF00005">
    <property type="entry name" value="ABC_tran"/>
    <property type="match status" value="1"/>
</dbReference>
<dbReference type="InterPro" id="IPR027417">
    <property type="entry name" value="P-loop_NTPase"/>
</dbReference>
<comment type="similarity">
    <text evidence="2">Belongs to the ABC transporter superfamily.</text>
</comment>
<dbReference type="GO" id="GO:0005524">
    <property type="term" value="F:ATP binding"/>
    <property type="evidence" value="ECO:0007669"/>
    <property type="project" value="UniProtKB-KW"/>
</dbReference>